<accession>A0A934RZ05</accession>
<dbReference type="InterPro" id="IPR008979">
    <property type="entry name" value="Galactose-bd-like_sf"/>
</dbReference>
<evidence type="ECO:0000256" key="1">
    <source>
        <dbReference type="ARBA" id="ARBA00007401"/>
    </source>
</evidence>
<reference evidence="7" key="1">
    <citation type="submission" date="2021-01" db="EMBL/GenBank/DDBJ databases">
        <title>Modified the classification status of verrucomicrobia.</title>
        <authorList>
            <person name="Feng X."/>
        </authorList>
    </citation>
    <scope>NUCLEOTIDE SEQUENCE</scope>
    <source>
        <strain evidence="7">KCTC 13126</strain>
    </source>
</reference>
<dbReference type="AlphaFoldDB" id="A0A934RZ05"/>
<dbReference type="PANTHER" id="PTHR42732:SF1">
    <property type="entry name" value="BETA-MANNOSIDASE"/>
    <property type="match status" value="1"/>
</dbReference>
<dbReference type="GO" id="GO:0004553">
    <property type="term" value="F:hydrolase activity, hydrolyzing O-glycosyl compounds"/>
    <property type="evidence" value="ECO:0007669"/>
    <property type="project" value="InterPro"/>
</dbReference>
<dbReference type="InterPro" id="IPR017853">
    <property type="entry name" value="GH"/>
</dbReference>
<dbReference type="Pfam" id="PF02837">
    <property type="entry name" value="Glyco_hydro_2_N"/>
    <property type="match status" value="1"/>
</dbReference>
<dbReference type="InterPro" id="IPR051913">
    <property type="entry name" value="GH2_Domain-Containing"/>
</dbReference>
<feature type="domain" description="Glycosyl hydrolases family 2 sugar binding" evidence="6">
    <location>
        <begin position="61"/>
        <end position="156"/>
    </location>
</feature>
<sequence length="833" mass="94496">MRKIAGILIFITLTIQSASSVELSLSLDGDWKFADKSLKSMGEWDVLPVPASWNTFTEYADYIGDAWYERTFTVPRSWKGKRIYLKFDAVYDIADVWCNGEYLGQHTGGYTPFEFDVTEVVDQGKEAELLVKVNNEHVVGAWFQWGGINRSVSLFAKEELRIIRQKIEPILDLETGTTQLRLVVTVENRSNEAASVQLEADIEELPDVSLRLRGRVESGEQVELSQQVTLNTEQTRLWHFDDPQLYHLQTTLYSDDESIDYLADRFGIRSIVVKPDGLYLNGEKVRLMGYNRVHDHRAYGNTEPLHLVRSDIDMMKRSGANFSRIMHAPSAPELLDYCDEVGYLLWCEIPMWQPVYRVPMGSREDAKKSLQSYPGTALREMIQRDWNHPSIIGWSPGNELRQEASYYVEEMRPFVLNLDSTRLYANIHDQGFSNDSKGGWKGVDAHSVDVMLINKYGKHDTKINNVLSHHEKVPQLPIFYSEFGETRSESLNHMVEYRSLWERLGKEEYVIGGAHWTFNDYRSLWTRSPTPHSQNRDWGAVDIWRNPKTLYYHFAEIQQPVRSIDIEQTGKTATVSIVPRGRLEIPSFTLRDYSWTYELLDEEGRVLEGQLRRLDTIEPDSEAVVNTINWETESAKELVVSLVSKIGYTVAERRYDLIGGEYLSLPSFPAAENPEVRKVLPLDRSFMVGVTSLDGDTGLEVRYGTASGRLDQVVSAPVRGGIRVRGLENGRQYFGQIRRIEANGLGPWSPEFQVVPDGGLVPSAPEIFGVVLGESQKAVRFKADEKVSAYRVALSSGEVVSIEFSNPGLLIVPLAAESVAAVGEYGVSEFSKL</sequence>
<dbReference type="RefSeq" id="WP_200357152.1">
    <property type="nucleotide sequence ID" value="NZ_JAENIL010000038.1"/>
</dbReference>
<name>A0A934RZ05_9BACT</name>
<dbReference type="InterPro" id="IPR006102">
    <property type="entry name" value="Ig-like_GH2"/>
</dbReference>
<dbReference type="PRINTS" id="PR00132">
    <property type="entry name" value="GLHYDRLASE2"/>
</dbReference>
<evidence type="ECO:0000256" key="3">
    <source>
        <dbReference type="ARBA" id="ARBA00023295"/>
    </source>
</evidence>
<evidence type="ECO:0000259" key="4">
    <source>
        <dbReference type="Pfam" id="PF00703"/>
    </source>
</evidence>
<evidence type="ECO:0000259" key="5">
    <source>
        <dbReference type="Pfam" id="PF02836"/>
    </source>
</evidence>
<dbReference type="Gene3D" id="2.60.120.260">
    <property type="entry name" value="Galactose-binding domain-like"/>
    <property type="match status" value="1"/>
</dbReference>
<evidence type="ECO:0000313" key="8">
    <source>
        <dbReference type="Proteomes" id="UP000617628"/>
    </source>
</evidence>
<evidence type="ECO:0000313" key="7">
    <source>
        <dbReference type="EMBL" id="MBK1878938.1"/>
    </source>
</evidence>
<evidence type="ECO:0000256" key="2">
    <source>
        <dbReference type="ARBA" id="ARBA00022801"/>
    </source>
</evidence>
<dbReference type="InterPro" id="IPR006104">
    <property type="entry name" value="Glyco_hydro_2_N"/>
</dbReference>
<dbReference type="PANTHER" id="PTHR42732">
    <property type="entry name" value="BETA-GALACTOSIDASE"/>
    <property type="match status" value="1"/>
</dbReference>
<dbReference type="Pfam" id="PF02836">
    <property type="entry name" value="Glyco_hydro_2_C"/>
    <property type="match status" value="1"/>
</dbReference>
<keyword evidence="3" id="KW-0326">Glycosidase</keyword>
<dbReference type="InterPro" id="IPR006101">
    <property type="entry name" value="Glyco_hydro_2"/>
</dbReference>
<dbReference type="GO" id="GO:0005975">
    <property type="term" value="P:carbohydrate metabolic process"/>
    <property type="evidence" value="ECO:0007669"/>
    <property type="project" value="InterPro"/>
</dbReference>
<evidence type="ECO:0000259" key="6">
    <source>
        <dbReference type="Pfam" id="PF02837"/>
    </source>
</evidence>
<evidence type="ECO:0008006" key="9">
    <source>
        <dbReference type="Google" id="ProtNLM"/>
    </source>
</evidence>
<dbReference type="SUPFAM" id="SSF49785">
    <property type="entry name" value="Galactose-binding domain-like"/>
    <property type="match status" value="1"/>
</dbReference>
<dbReference type="Proteomes" id="UP000617628">
    <property type="component" value="Unassembled WGS sequence"/>
</dbReference>
<feature type="domain" description="Glycoside hydrolase family 2 catalytic" evidence="5">
    <location>
        <begin position="273"/>
        <end position="518"/>
    </location>
</feature>
<protein>
    <recommendedName>
        <fullName evidence="9">Beta-galactosidase</fullName>
    </recommendedName>
</protein>
<feature type="domain" description="Glycoside hydrolase family 2 immunoglobulin-like beta-sandwich" evidence="4">
    <location>
        <begin position="162"/>
        <end position="269"/>
    </location>
</feature>
<dbReference type="EMBL" id="JAENIL010000038">
    <property type="protein sequence ID" value="MBK1878938.1"/>
    <property type="molecule type" value="Genomic_DNA"/>
</dbReference>
<keyword evidence="8" id="KW-1185">Reference proteome</keyword>
<dbReference type="Pfam" id="PF00703">
    <property type="entry name" value="Glyco_hydro_2"/>
    <property type="match status" value="1"/>
</dbReference>
<dbReference type="Gene3D" id="3.20.20.80">
    <property type="entry name" value="Glycosidases"/>
    <property type="match status" value="1"/>
</dbReference>
<comment type="caution">
    <text evidence="7">The sequence shown here is derived from an EMBL/GenBank/DDBJ whole genome shotgun (WGS) entry which is preliminary data.</text>
</comment>
<keyword evidence="2" id="KW-0378">Hydrolase</keyword>
<dbReference type="Gene3D" id="2.60.40.10">
    <property type="entry name" value="Immunoglobulins"/>
    <property type="match status" value="1"/>
</dbReference>
<dbReference type="InterPro" id="IPR036156">
    <property type="entry name" value="Beta-gal/glucu_dom_sf"/>
</dbReference>
<dbReference type="SUPFAM" id="SSF49303">
    <property type="entry name" value="beta-Galactosidase/glucuronidase domain"/>
    <property type="match status" value="1"/>
</dbReference>
<organism evidence="7 8">
    <name type="scientific">Pelagicoccus mobilis</name>
    <dbReference type="NCBI Taxonomy" id="415221"/>
    <lineage>
        <taxon>Bacteria</taxon>
        <taxon>Pseudomonadati</taxon>
        <taxon>Verrucomicrobiota</taxon>
        <taxon>Opitutia</taxon>
        <taxon>Puniceicoccales</taxon>
        <taxon>Pelagicoccaceae</taxon>
        <taxon>Pelagicoccus</taxon>
    </lineage>
</organism>
<proteinExistence type="inferred from homology"/>
<dbReference type="InterPro" id="IPR013783">
    <property type="entry name" value="Ig-like_fold"/>
</dbReference>
<gene>
    <name evidence="7" type="ORF">JIN87_18790</name>
</gene>
<dbReference type="InterPro" id="IPR006103">
    <property type="entry name" value="Glyco_hydro_2_cat"/>
</dbReference>
<comment type="similarity">
    <text evidence="1">Belongs to the glycosyl hydrolase 2 family.</text>
</comment>
<dbReference type="SUPFAM" id="SSF51445">
    <property type="entry name" value="(Trans)glycosidases"/>
    <property type="match status" value="1"/>
</dbReference>